<dbReference type="InterPro" id="IPR056108">
    <property type="entry name" value="DUF7691"/>
</dbReference>
<dbReference type="AlphaFoldDB" id="A0A3S9MAG0"/>
<evidence type="ECO:0000313" key="3">
    <source>
        <dbReference type="Proteomes" id="UP000280298"/>
    </source>
</evidence>
<dbReference type="OrthoDB" id="3476150at2"/>
<proteinExistence type="predicted"/>
<feature type="domain" description="DUF7691" evidence="1">
    <location>
        <begin position="1"/>
        <end position="205"/>
    </location>
</feature>
<organism evidence="2 3">
    <name type="scientific">Streptomyces cyaneochromogenes</name>
    <dbReference type="NCBI Taxonomy" id="2496836"/>
    <lineage>
        <taxon>Bacteria</taxon>
        <taxon>Bacillati</taxon>
        <taxon>Actinomycetota</taxon>
        <taxon>Actinomycetes</taxon>
        <taxon>Kitasatosporales</taxon>
        <taxon>Streptomycetaceae</taxon>
        <taxon>Streptomyces</taxon>
    </lineage>
</organism>
<protein>
    <recommendedName>
        <fullName evidence="1">DUF7691 domain-containing protein</fullName>
    </recommendedName>
</protein>
<gene>
    <name evidence="2" type="ORF">EJ357_24145</name>
</gene>
<evidence type="ECO:0000313" key="2">
    <source>
        <dbReference type="EMBL" id="AZQ36187.1"/>
    </source>
</evidence>
<dbReference type="KEGG" id="scya:EJ357_24145"/>
<dbReference type="EMBL" id="CP034539">
    <property type="protein sequence ID" value="AZQ36187.1"/>
    <property type="molecule type" value="Genomic_DNA"/>
</dbReference>
<dbReference type="RefSeq" id="WP_126393643.1">
    <property type="nucleotide sequence ID" value="NZ_CP034539.1"/>
</dbReference>
<sequence length="206" mass="22512">MSSSLSVHLLDVAATRALVGSRNDQLLQVIRDDFGDDLTRDDDCFGHEIERGAPTAYEALRAVVHGGPFSESEDHAFQYGYAYKRLCSLTGTFLDNSCFTPHRGDWLSQVDQGLKALGITAVSVEDFGYGALPAPLPYTHTPGCGTWTPEDIARALEQFEATKRAVDESGEAPPLEPEIVDAVMQCLGWMRRAEEQPGFGVIGFRS</sequence>
<accession>A0A3S9MAG0</accession>
<evidence type="ECO:0000259" key="1">
    <source>
        <dbReference type="Pfam" id="PF24740"/>
    </source>
</evidence>
<dbReference type="Pfam" id="PF24740">
    <property type="entry name" value="DUF7691"/>
    <property type="match status" value="1"/>
</dbReference>
<name>A0A3S9MAG0_9ACTN</name>
<reference evidence="2 3" key="1">
    <citation type="journal article" date="2019" name="Int. J. Syst. Evol. Microbiol.">
        <title>Streptomyces cyaneochromogenes sp. nov., a blue pigment-producing actinomycete from manganese-contaminated soil.</title>
        <authorList>
            <person name="Tang X."/>
            <person name="Zhao J."/>
            <person name="Li K."/>
            <person name="Chen Z."/>
            <person name="Sun Y."/>
            <person name="Gao J."/>
        </authorList>
    </citation>
    <scope>NUCLEOTIDE SEQUENCE [LARGE SCALE GENOMIC DNA]</scope>
    <source>
        <strain evidence="2 3">MK-45</strain>
    </source>
</reference>
<dbReference type="Proteomes" id="UP000280298">
    <property type="component" value="Chromosome"/>
</dbReference>
<keyword evidence="3" id="KW-1185">Reference proteome</keyword>